<dbReference type="EMBL" id="QZCE01000002">
    <property type="protein sequence ID" value="NEZ65434.1"/>
    <property type="molecule type" value="Genomic_DNA"/>
</dbReference>
<reference evidence="7 8" key="1">
    <citation type="journal article" date="2020" name="Microb. Ecol.">
        <title>Ecogenomics of the Marine Benthic Filamentous Cyanobacterium Adonisia.</title>
        <authorList>
            <person name="Walter J.M."/>
            <person name="Coutinho F.H."/>
            <person name="Leomil L."/>
            <person name="Hargreaves P.I."/>
            <person name="Campeao M.E."/>
            <person name="Vieira V.V."/>
            <person name="Silva B.S."/>
            <person name="Fistarol G.O."/>
            <person name="Salomon P.S."/>
            <person name="Sawabe T."/>
            <person name="Mino S."/>
            <person name="Hosokawa M."/>
            <person name="Miyashita H."/>
            <person name="Maruyama F."/>
            <person name="van Verk M.C."/>
            <person name="Dutilh B.E."/>
            <person name="Thompson C.C."/>
            <person name="Thompson F.L."/>
        </authorList>
    </citation>
    <scope>NUCLEOTIDE SEQUENCE [LARGE SCALE GENOMIC DNA]</scope>
    <source>
        <strain evidence="7 8">CCMR0082</strain>
    </source>
</reference>
<name>A0A6M0SAC7_9CYAN</name>
<feature type="region of interest" description="Disordered" evidence="5">
    <location>
        <begin position="1"/>
        <end position="35"/>
    </location>
</feature>
<evidence type="ECO:0000256" key="3">
    <source>
        <dbReference type="ARBA" id="ARBA00023163"/>
    </source>
</evidence>
<protein>
    <submittedName>
        <fullName evidence="7">TetR/AcrR family transcriptional regulator</fullName>
    </submittedName>
</protein>
<evidence type="ECO:0000256" key="2">
    <source>
        <dbReference type="ARBA" id="ARBA00023125"/>
    </source>
</evidence>
<dbReference type="Gene3D" id="1.10.357.10">
    <property type="entry name" value="Tetracycline Repressor, domain 2"/>
    <property type="match status" value="1"/>
</dbReference>
<evidence type="ECO:0000256" key="5">
    <source>
        <dbReference type="SAM" id="MobiDB-lite"/>
    </source>
</evidence>
<dbReference type="InterPro" id="IPR011075">
    <property type="entry name" value="TetR_C"/>
</dbReference>
<proteinExistence type="predicted"/>
<dbReference type="GO" id="GO:0003677">
    <property type="term" value="F:DNA binding"/>
    <property type="evidence" value="ECO:0007669"/>
    <property type="project" value="UniProtKB-UniRule"/>
</dbReference>
<feature type="DNA-binding region" description="H-T-H motif" evidence="4">
    <location>
        <begin position="56"/>
        <end position="75"/>
    </location>
</feature>
<feature type="compositionally biased region" description="Basic residues" evidence="5">
    <location>
        <begin position="18"/>
        <end position="27"/>
    </location>
</feature>
<dbReference type="SUPFAM" id="SSF46689">
    <property type="entry name" value="Homeodomain-like"/>
    <property type="match status" value="1"/>
</dbReference>
<evidence type="ECO:0000313" key="8">
    <source>
        <dbReference type="Proteomes" id="UP000473574"/>
    </source>
</evidence>
<dbReference type="InterPro" id="IPR009057">
    <property type="entry name" value="Homeodomain-like_sf"/>
</dbReference>
<sequence>MYSGKNPLSANPVVKSSAKSKRSSAKRQSRDPEATKAKILDAAEEEFARHGLAGARTEPIAANIGFTKAMIHYYFGTKEELYQAVLERYAATFLVAVETLNLENLSPPDVLRTFLRAAVAHEVNNPYQGKVLLHEAMGNEGRYFKLTGWEVPINLGVSFLQKGMDEGYFRPLDPWLTMIHIMGTVTFYFNAENNLRNLVPASEWLAPQAIEAYAESAIAFILAGVLKHSQANG</sequence>
<evidence type="ECO:0000256" key="1">
    <source>
        <dbReference type="ARBA" id="ARBA00023015"/>
    </source>
</evidence>
<dbReference type="SUPFAM" id="SSF48498">
    <property type="entry name" value="Tetracyclin repressor-like, C-terminal domain"/>
    <property type="match status" value="1"/>
</dbReference>
<gene>
    <name evidence="7" type="ORF">D0962_22120</name>
</gene>
<dbReference type="Proteomes" id="UP000473574">
    <property type="component" value="Unassembled WGS sequence"/>
</dbReference>
<dbReference type="GO" id="GO:0006355">
    <property type="term" value="P:regulation of DNA-templated transcription"/>
    <property type="evidence" value="ECO:0007669"/>
    <property type="project" value="UniProtKB-ARBA"/>
</dbReference>
<comment type="caution">
    <text evidence="7">The sequence shown here is derived from an EMBL/GenBank/DDBJ whole genome shotgun (WGS) entry which is preliminary data.</text>
</comment>
<dbReference type="PANTHER" id="PTHR30328">
    <property type="entry name" value="TRANSCRIPTIONAL REPRESSOR"/>
    <property type="match status" value="1"/>
</dbReference>
<evidence type="ECO:0000313" key="7">
    <source>
        <dbReference type="EMBL" id="NEZ65434.1"/>
    </source>
</evidence>
<dbReference type="PRINTS" id="PR00455">
    <property type="entry name" value="HTHTETR"/>
</dbReference>
<dbReference type="Pfam" id="PF14514">
    <property type="entry name" value="TetR_C_9"/>
    <property type="match status" value="1"/>
</dbReference>
<dbReference type="PROSITE" id="PS50977">
    <property type="entry name" value="HTH_TETR_2"/>
    <property type="match status" value="1"/>
</dbReference>
<evidence type="ECO:0000259" key="6">
    <source>
        <dbReference type="PROSITE" id="PS50977"/>
    </source>
</evidence>
<keyword evidence="2 4" id="KW-0238">DNA-binding</keyword>
<keyword evidence="3" id="KW-0804">Transcription</keyword>
<dbReference type="InterPro" id="IPR001647">
    <property type="entry name" value="HTH_TetR"/>
</dbReference>
<keyword evidence="1" id="KW-0805">Transcription regulation</keyword>
<dbReference type="Pfam" id="PF00440">
    <property type="entry name" value="TetR_N"/>
    <property type="match status" value="1"/>
</dbReference>
<accession>A0A6M0SAC7</accession>
<dbReference type="InterPro" id="IPR050109">
    <property type="entry name" value="HTH-type_TetR-like_transc_reg"/>
</dbReference>
<feature type="domain" description="HTH tetR-type" evidence="6">
    <location>
        <begin position="33"/>
        <end position="93"/>
    </location>
</feature>
<organism evidence="7 8">
    <name type="scientific">Adonisia turfae CCMR0082</name>
    <dbReference type="NCBI Taxonomy" id="2304604"/>
    <lineage>
        <taxon>Bacteria</taxon>
        <taxon>Bacillati</taxon>
        <taxon>Cyanobacteriota</taxon>
        <taxon>Adonisia</taxon>
        <taxon>Adonisia turfae</taxon>
    </lineage>
</organism>
<evidence type="ECO:0000256" key="4">
    <source>
        <dbReference type="PROSITE-ProRule" id="PRU00335"/>
    </source>
</evidence>
<dbReference type="InterPro" id="IPR036271">
    <property type="entry name" value="Tet_transcr_reg_TetR-rel_C_sf"/>
</dbReference>
<dbReference type="AlphaFoldDB" id="A0A6M0SAC7"/>
<dbReference type="PANTHER" id="PTHR30328:SF54">
    <property type="entry name" value="HTH-TYPE TRANSCRIPTIONAL REPRESSOR SCO4008"/>
    <property type="match status" value="1"/>
</dbReference>